<accession>A0A6J0TTF6</accession>
<feature type="region of interest" description="Disordered" evidence="12">
    <location>
        <begin position="47"/>
        <end position="109"/>
    </location>
</feature>
<keyword evidence="7" id="KW-0498">Mitosis</keyword>
<evidence type="ECO:0000256" key="8">
    <source>
        <dbReference type="ARBA" id="ARBA00023125"/>
    </source>
</evidence>
<dbReference type="GO" id="GO:0007076">
    <property type="term" value="P:mitotic chromosome condensation"/>
    <property type="evidence" value="ECO:0007669"/>
    <property type="project" value="TreeGrafter"/>
</dbReference>
<evidence type="ECO:0000256" key="6">
    <source>
        <dbReference type="ARBA" id="ARBA00022701"/>
    </source>
</evidence>
<keyword evidence="4" id="KW-0963">Cytoplasm</keyword>
<dbReference type="RefSeq" id="XP_020649414.2">
    <property type="nucleotide sequence ID" value="XM_020793755.2"/>
</dbReference>
<keyword evidence="5" id="KW-0132">Cell division</keyword>
<feature type="region of interest" description="Disordered" evidence="12">
    <location>
        <begin position="296"/>
        <end position="317"/>
    </location>
</feature>
<dbReference type="GO" id="GO:0072686">
    <property type="term" value="C:mitotic spindle"/>
    <property type="evidence" value="ECO:0007669"/>
    <property type="project" value="TreeGrafter"/>
</dbReference>
<feature type="compositionally biased region" description="Basic and acidic residues" evidence="12">
    <location>
        <begin position="385"/>
        <end position="398"/>
    </location>
</feature>
<evidence type="ECO:0000256" key="2">
    <source>
        <dbReference type="ARBA" id="ARBA00004186"/>
    </source>
</evidence>
<feature type="compositionally biased region" description="Basic and acidic residues" evidence="12">
    <location>
        <begin position="98"/>
        <end position="109"/>
    </location>
</feature>
<dbReference type="FunCoup" id="A0A6J0TTF6">
    <property type="interactions" value="330"/>
</dbReference>
<dbReference type="GO" id="GO:0000281">
    <property type="term" value="P:mitotic cytokinesis"/>
    <property type="evidence" value="ECO:0007669"/>
    <property type="project" value="InterPro"/>
</dbReference>
<feature type="compositionally biased region" description="Polar residues" evidence="12">
    <location>
        <begin position="265"/>
        <end position="279"/>
    </location>
</feature>
<dbReference type="InParanoid" id="A0A6J0TTF6"/>
<protein>
    <submittedName>
        <fullName evidence="14">Nucleolar and spindle-associated protein 1</fullName>
    </submittedName>
</protein>
<reference evidence="14" key="2">
    <citation type="submission" date="2025-08" db="UniProtKB">
        <authorList>
            <consortium name="RefSeq"/>
        </authorList>
    </citation>
    <scope>IDENTIFICATION</scope>
</reference>
<evidence type="ECO:0000256" key="11">
    <source>
        <dbReference type="ARBA" id="ARBA00023306"/>
    </source>
</evidence>
<feature type="compositionally biased region" description="Basic and acidic residues" evidence="12">
    <location>
        <begin position="244"/>
        <end position="253"/>
    </location>
</feature>
<dbReference type="GO" id="GO:0005730">
    <property type="term" value="C:nucleolus"/>
    <property type="evidence" value="ECO:0007669"/>
    <property type="project" value="TreeGrafter"/>
</dbReference>
<dbReference type="GO" id="GO:0040001">
    <property type="term" value="P:establishment of mitotic spindle localization"/>
    <property type="evidence" value="ECO:0007669"/>
    <property type="project" value="InterPro"/>
</dbReference>
<keyword evidence="6" id="KW-0493">Microtubule</keyword>
<keyword evidence="11" id="KW-0131">Cell cycle</keyword>
<dbReference type="GO" id="GO:0003677">
    <property type="term" value="F:DNA binding"/>
    <property type="evidence" value="ECO:0007669"/>
    <property type="project" value="UniProtKB-KW"/>
</dbReference>
<feature type="region of interest" description="Disordered" evidence="12">
    <location>
        <begin position="243"/>
        <end position="283"/>
    </location>
</feature>
<evidence type="ECO:0000313" key="14">
    <source>
        <dbReference type="RefSeq" id="XP_020649414.2"/>
    </source>
</evidence>
<dbReference type="GeneID" id="110079023"/>
<keyword evidence="13" id="KW-1185">Reference proteome</keyword>
<dbReference type="Pfam" id="PF16006">
    <property type="entry name" value="NUSAP"/>
    <property type="match status" value="1"/>
</dbReference>
<dbReference type="InterPro" id="IPR026756">
    <property type="entry name" value="NuSAP"/>
</dbReference>
<name>A0A6J0TTF6_9SAUR</name>
<dbReference type="GO" id="GO:0005874">
    <property type="term" value="C:microtubule"/>
    <property type="evidence" value="ECO:0007669"/>
    <property type="project" value="UniProtKB-KW"/>
</dbReference>
<dbReference type="KEGG" id="pvt:110079023"/>
<dbReference type="Proteomes" id="UP001652642">
    <property type="component" value="Chromosome 1"/>
</dbReference>
<proteinExistence type="inferred from homology"/>
<dbReference type="AlphaFoldDB" id="A0A6J0TTF6"/>
<evidence type="ECO:0000256" key="5">
    <source>
        <dbReference type="ARBA" id="ARBA00022618"/>
    </source>
</evidence>
<evidence type="ECO:0000313" key="13">
    <source>
        <dbReference type="Proteomes" id="UP001652642"/>
    </source>
</evidence>
<keyword evidence="10" id="KW-0539">Nucleus</keyword>
<dbReference type="PANTHER" id="PTHR15874">
    <property type="entry name" value="NUCLEOLAR AND SPINDLE-ASSOCIATED PROTEIN 1"/>
    <property type="match status" value="1"/>
</dbReference>
<organism evidence="13 14">
    <name type="scientific">Pogona vitticeps</name>
    <name type="common">central bearded dragon</name>
    <dbReference type="NCBI Taxonomy" id="103695"/>
    <lineage>
        <taxon>Eukaryota</taxon>
        <taxon>Metazoa</taxon>
        <taxon>Chordata</taxon>
        <taxon>Craniata</taxon>
        <taxon>Vertebrata</taxon>
        <taxon>Euteleostomi</taxon>
        <taxon>Lepidosauria</taxon>
        <taxon>Squamata</taxon>
        <taxon>Bifurcata</taxon>
        <taxon>Unidentata</taxon>
        <taxon>Episquamata</taxon>
        <taxon>Toxicofera</taxon>
        <taxon>Iguania</taxon>
        <taxon>Acrodonta</taxon>
        <taxon>Agamidae</taxon>
        <taxon>Amphibolurinae</taxon>
        <taxon>Pogona</taxon>
    </lineage>
</organism>
<dbReference type="GO" id="GO:0008017">
    <property type="term" value="F:microtubule binding"/>
    <property type="evidence" value="ECO:0007669"/>
    <property type="project" value="TreeGrafter"/>
</dbReference>
<reference evidence="13" key="1">
    <citation type="submission" date="2025-05" db="UniProtKB">
        <authorList>
            <consortium name="RefSeq"/>
        </authorList>
    </citation>
    <scope>NUCLEOTIDE SEQUENCE [LARGE SCALE GENOMIC DNA]</scope>
</reference>
<sequence>MEVPTSEQLETLKYSELQRLAKVLGLRANLKANKLLNVLKQHVHEPMQETRSMDTETASLSTDYEEYESSEIITELNETEGSQDAGSPKTQSSVTLRNPKEKNCTMQERVESKTPVDYLHGTELCYSGSLSRSRKRRINSTTPNFKKLHEAQFKKMQSIDDYMENKNKRIHNFNNSVNKTKVCSSGFLLSPHPQKHKLSSTCTPINLRRTPHNSRIVNKNSLSQKSAFISTGFSATKMNVRFSESTKDNEHKRSLTKTPSRKSPFLNSCNPGSQKSNKAVTRKKCTGSATKYPIAEAPTNTGVTPSKVIPGTPAPLNTKKPVFDLQASLSRPLNYQPHKGKLKPWGKSKENHQGTCSHRRSYKQPLLQSREERREKHARGRKQRKDQVLETRRGLAVI</sequence>
<evidence type="ECO:0000256" key="12">
    <source>
        <dbReference type="SAM" id="MobiDB-lite"/>
    </source>
</evidence>
<dbReference type="OrthoDB" id="3258416at2759"/>
<keyword evidence="8" id="KW-0238">DNA-binding</keyword>
<evidence type="ECO:0000256" key="10">
    <source>
        <dbReference type="ARBA" id="ARBA00023242"/>
    </source>
</evidence>
<dbReference type="CTD" id="51203"/>
<keyword evidence="9" id="KW-0206">Cytoskeleton</keyword>
<gene>
    <name evidence="14" type="primary">NUSAP1</name>
</gene>
<evidence type="ECO:0000256" key="9">
    <source>
        <dbReference type="ARBA" id="ARBA00023212"/>
    </source>
</evidence>
<feature type="region of interest" description="Disordered" evidence="12">
    <location>
        <begin position="329"/>
        <end position="398"/>
    </location>
</feature>
<evidence type="ECO:0000256" key="1">
    <source>
        <dbReference type="ARBA" id="ARBA00004123"/>
    </source>
</evidence>
<comment type="subcellular location">
    <subcellularLocation>
        <location evidence="2">Cytoplasm</location>
        <location evidence="2">Cytoskeleton</location>
        <location evidence="2">Spindle</location>
    </subcellularLocation>
    <subcellularLocation>
        <location evidence="1">Nucleus</location>
    </subcellularLocation>
</comment>
<evidence type="ECO:0000256" key="7">
    <source>
        <dbReference type="ARBA" id="ARBA00022776"/>
    </source>
</evidence>
<dbReference type="PANTHER" id="PTHR15874:SF1">
    <property type="entry name" value="NUCLEOLAR AND SPINDLE-ASSOCIATED PROTEIN 1"/>
    <property type="match status" value="1"/>
</dbReference>
<feature type="compositionally biased region" description="Polar residues" evidence="12">
    <location>
        <begin position="79"/>
        <end position="96"/>
    </location>
</feature>
<comment type="similarity">
    <text evidence="3">Belongs to the NUSAP family.</text>
</comment>
<evidence type="ECO:0000256" key="3">
    <source>
        <dbReference type="ARBA" id="ARBA00009702"/>
    </source>
</evidence>
<evidence type="ECO:0000256" key="4">
    <source>
        <dbReference type="ARBA" id="ARBA00022490"/>
    </source>
</evidence>